<accession>A0A0D2CZ52</accession>
<evidence type="ECO:0000256" key="1">
    <source>
        <dbReference type="SAM" id="MobiDB-lite"/>
    </source>
</evidence>
<organism evidence="4 5">
    <name type="scientific">Exophiala oligosperma</name>
    <dbReference type="NCBI Taxonomy" id="215243"/>
    <lineage>
        <taxon>Eukaryota</taxon>
        <taxon>Fungi</taxon>
        <taxon>Dikarya</taxon>
        <taxon>Ascomycota</taxon>
        <taxon>Pezizomycotina</taxon>
        <taxon>Eurotiomycetes</taxon>
        <taxon>Chaetothyriomycetidae</taxon>
        <taxon>Chaetothyriales</taxon>
        <taxon>Herpotrichiellaceae</taxon>
        <taxon>Exophiala</taxon>
    </lineage>
</organism>
<feature type="compositionally biased region" description="Basic and acidic residues" evidence="1">
    <location>
        <begin position="424"/>
        <end position="443"/>
    </location>
</feature>
<sequence>MPSQSVLVPISRKLSQFLRRRPSRLRSLSSVQDNIPVHHILRAISNMDSIIFEDPSKPRVRSKQHARAAPANFVTSSRRECIQEVEPQAVMPVPKIRLHEHSHTSDEGSSEPRSLLDQTSEASLYNLCRSPLHDVNTDDGRILEEIYLFDDFSPALIDKNGLVESLDDDLESLFSGVPPDLESFKATGSDEHSDGQAQSFSSRAAETCDVVISSPSGDNLVRSQIPDLRTKSDAIDLTIESNCPQSKRTEEPSTQQCFPPSSRHKSRIEVVIPTRHPSSASQRNLLSTQSADVMVTPKRTRRRTVSPRPNERVKCGRKRRYRSEADYDSSVSRRVRVEVVTNKTPTLVHQTLDDDSASSCRGREVQLHKSGFELEAPIGAGMHKSAHGSNSERTLVDRDADSEYETGPDFTLSEPSPSPATRLNTDKPLDSHREQKQKQHHDGLKIMSVQPVTATDAAFMTAVIESPAGLQDFFHSPAAWALECGVHPDNLANIVLKPLADRCWLLTATILRHAHGMDDLRRDRARRRERRSPDQDTSSDFCLSEYQTDSRPTKRGHWTLDEDNNLTEWRRLGKSWSWIFGQFPERSEAAVRSRWFAVIAPQAKSR</sequence>
<dbReference type="RefSeq" id="XP_016256530.1">
    <property type="nucleotide sequence ID" value="XM_016413082.1"/>
</dbReference>
<dbReference type="Proteomes" id="UP000053342">
    <property type="component" value="Unassembled WGS sequence"/>
</dbReference>
<gene>
    <name evidence="4" type="ORF">PV06_11413</name>
</gene>
<name>A0A0D2CZ52_9EURO</name>
<dbReference type="AlphaFoldDB" id="A0A0D2CZ52"/>
<proteinExistence type="predicted"/>
<evidence type="ECO:0000313" key="5">
    <source>
        <dbReference type="Proteomes" id="UP000053342"/>
    </source>
</evidence>
<feature type="domain" description="HTH myb-type" evidence="3">
    <location>
        <begin position="550"/>
        <end position="603"/>
    </location>
</feature>
<dbReference type="PROSITE" id="PS51294">
    <property type="entry name" value="HTH_MYB"/>
    <property type="match status" value="1"/>
</dbReference>
<dbReference type="VEuPathDB" id="FungiDB:PV06_11413"/>
<feature type="compositionally biased region" description="Polar residues" evidence="1">
    <location>
        <begin position="413"/>
        <end position="423"/>
    </location>
</feature>
<dbReference type="PROSITE" id="PS50090">
    <property type="entry name" value="MYB_LIKE"/>
    <property type="match status" value="1"/>
</dbReference>
<dbReference type="RefSeq" id="XP_016256529.1">
    <property type="nucleotide sequence ID" value="XM_016413081.1"/>
</dbReference>
<protein>
    <submittedName>
        <fullName evidence="4">Uncharacterized protein</fullName>
    </submittedName>
</protein>
<dbReference type="STRING" id="215243.A0A0D2CZ52"/>
<evidence type="ECO:0000259" key="2">
    <source>
        <dbReference type="PROSITE" id="PS50090"/>
    </source>
</evidence>
<dbReference type="SUPFAM" id="SSF46689">
    <property type="entry name" value="Homeodomain-like"/>
    <property type="match status" value="1"/>
</dbReference>
<dbReference type="GeneID" id="27363487"/>
<dbReference type="EMBL" id="KN847362">
    <property type="protein sequence ID" value="KIW36313.1"/>
    <property type="molecule type" value="Genomic_DNA"/>
</dbReference>
<feature type="region of interest" description="Disordered" evidence="1">
    <location>
        <begin position="524"/>
        <end position="557"/>
    </location>
</feature>
<dbReference type="EMBL" id="KN847362">
    <property type="protein sequence ID" value="KIW36314.1"/>
    <property type="molecule type" value="Genomic_DNA"/>
</dbReference>
<reference evidence="4 5" key="1">
    <citation type="submission" date="2015-01" db="EMBL/GenBank/DDBJ databases">
        <title>The Genome Sequence of Exophiala oligosperma CBS72588.</title>
        <authorList>
            <consortium name="The Broad Institute Genomics Platform"/>
            <person name="Cuomo C."/>
            <person name="de Hoog S."/>
            <person name="Gorbushina A."/>
            <person name="Stielow B."/>
            <person name="Teixiera M."/>
            <person name="Abouelleil A."/>
            <person name="Chapman S.B."/>
            <person name="Priest M."/>
            <person name="Young S.K."/>
            <person name="Wortman J."/>
            <person name="Nusbaum C."/>
            <person name="Birren B."/>
        </authorList>
    </citation>
    <scope>NUCLEOTIDE SEQUENCE [LARGE SCALE GENOMIC DNA]</scope>
    <source>
        <strain evidence="4 5">CBS 72588</strain>
    </source>
</reference>
<dbReference type="Gene3D" id="1.10.10.60">
    <property type="entry name" value="Homeodomain-like"/>
    <property type="match status" value="1"/>
</dbReference>
<keyword evidence="5" id="KW-1185">Reference proteome</keyword>
<dbReference type="InterPro" id="IPR009057">
    <property type="entry name" value="Homeodomain-like_sf"/>
</dbReference>
<feature type="domain" description="Myb-like" evidence="2">
    <location>
        <begin position="550"/>
        <end position="599"/>
    </location>
</feature>
<feature type="compositionally biased region" description="Polar residues" evidence="1">
    <location>
        <begin position="241"/>
        <end position="259"/>
    </location>
</feature>
<feature type="region of interest" description="Disordered" evidence="1">
    <location>
        <begin position="241"/>
        <end position="266"/>
    </location>
</feature>
<dbReference type="HOGENOM" id="CLU_490041_0_0_1"/>
<evidence type="ECO:0000313" key="4">
    <source>
        <dbReference type="EMBL" id="KIW36313.1"/>
    </source>
</evidence>
<feature type="compositionally biased region" description="Polar residues" evidence="1">
    <location>
        <begin position="538"/>
        <end position="550"/>
    </location>
</feature>
<evidence type="ECO:0000259" key="3">
    <source>
        <dbReference type="PROSITE" id="PS51294"/>
    </source>
</evidence>
<dbReference type="InterPro" id="IPR001005">
    <property type="entry name" value="SANT/Myb"/>
</dbReference>
<dbReference type="OrthoDB" id="4120153at2759"/>
<dbReference type="InterPro" id="IPR017930">
    <property type="entry name" value="Myb_dom"/>
</dbReference>
<feature type="region of interest" description="Disordered" evidence="1">
    <location>
        <begin position="402"/>
        <end position="443"/>
    </location>
</feature>
<feature type="region of interest" description="Disordered" evidence="1">
    <location>
        <begin position="181"/>
        <end position="201"/>
    </location>
</feature>